<name>A0ABQ6LIZ8_9RHOB</name>
<dbReference type="EMBL" id="BSYI01000010">
    <property type="protein sequence ID" value="GMG82391.1"/>
    <property type="molecule type" value="Genomic_DNA"/>
</dbReference>
<proteinExistence type="predicted"/>
<keyword evidence="6" id="KW-1185">Reference proteome</keyword>
<evidence type="ECO:0000313" key="6">
    <source>
        <dbReference type="Proteomes" id="UP001239909"/>
    </source>
</evidence>
<comment type="function">
    <text evidence="1">Forms oxaloacetate, a four-carbon dicarboxylic acid source for the tricarboxylic acid cycle.</text>
</comment>
<dbReference type="InterPro" id="IPR021135">
    <property type="entry name" value="PEP_COase"/>
</dbReference>
<dbReference type="Pfam" id="PF00311">
    <property type="entry name" value="PEPcase"/>
    <property type="match status" value="1"/>
</dbReference>
<accession>A0ABQ6LIZ8</accession>
<gene>
    <name evidence="5" type="ORF">LNKW23_16040</name>
</gene>
<feature type="active site" evidence="4">
    <location>
        <position position="581"/>
    </location>
</feature>
<reference evidence="5 6" key="1">
    <citation type="submission" date="2023-04" db="EMBL/GenBank/DDBJ databases">
        <title>Marinoamorphus aggregata gen. nov., sp. Nov., isolate from tissue of brittle star Ophioplocus japonicus.</title>
        <authorList>
            <person name="Kawano K."/>
            <person name="Sawayama S."/>
            <person name="Nakagawa S."/>
        </authorList>
    </citation>
    <scope>NUCLEOTIDE SEQUENCE [LARGE SCALE GENOMIC DNA]</scope>
    <source>
        <strain evidence="5 6">NKW23</strain>
    </source>
</reference>
<dbReference type="InterPro" id="IPR015813">
    <property type="entry name" value="Pyrv/PenolPyrv_kinase-like_dom"/>
</dbReference>
<evidence type="ECO:0000256" key="2">
    <source>
        <dbReference type="ARBA" id="ARBA00022419"/>
    </source>
</evidence>
<dbReference type="PROSITE" id="PS00781">
    <property type="entry name" value="PEPCASE_1"/>
    <property type="match status" value="1"/>
</dbReference>
<comment type="caution">
    <text evidence="5">The sequence shown here is derived from an EMBL/GenBank/DDBJ whole genome shotgun (WGS) entry which is preliminary data.</text>
</comment>
<dbReference type="PROSITE" id="PS00393">
    <property type="entry name" value="PEPCASE_2"/>
    <property type="match status" value="1"/>
</dbReference>
<dbReference type="InterPro" id="IPR018129">
    <property type="entry name" value="PEP_COase_Lys_AS"/>
</dbReference>
<sequence length="922" mass="100875">MLDAMSQESRFERTLSFLMRSFETVLIELGEADVAALLPWRSLWGGPGATEPDWPAEPSQRLLQACSIAFQFLNQAEENAVAQRRRRAEAQGMLAADAGSWDQHFARLAEAGRSPAEIARALGRLSVEPVLTAHPTEAKRQTVLEHHRALYRIIVELENDMWTEAERGAFEAGARACIEKLWRTGEIFIEKPTVADERRNILHYLTEVFPDTLPWIDNRLRAAWRRAGFEPALIGDALPRLSFGDWVGGDRDGHPFVDVATTRETLTVFRARALELQRRGLVEMAGALSLSGRLQPTPARLADWLAARVAALGEAGAAALRRNPVEPWRQAVNLMIAALPPAEGPPPPGAYRRAAELGADLALLRASLLDVGARRLAEQVLDPAARRVQVFGFHLAALDIRQNSAFHDRALGQMLAAVGEPDGHDYPGWSPARRHAVMARELGTPRPCVTPGRPIGEEADRTVGVLRVFAEHIRDRGTDGLGALIVSMTRTAEDLFAVFLLAREAGLLGYDDSAEGAGAPWCPLPVVPLLETIEDLENGTAILDRFLDEPIVRRSLRLQAVAAGHEEPVQQVMIGYSDSGKDGGFLASIWTLYRAQSAMAELGRRKGVRIRFFHGRGGTIGRGAGPTHRFLRALPPGTVRGGLRTTEQGETISQKFANRVTAAHQLELLLAGVLGATLEERKDPERLVRAMDGLAAAGRRAYEGLVQAEGFLAFFDRATPIDAIEQNRIGSRPSRRSGKRSLGDLRAIPWVFAWNQSRFGLPGWFGLGTAFADLQAREPEIFAALVRAKTEAHRWPPLHYLVSNAATAWAGASPEIMARYAALVEDEAIRARFLGVVLEEHARTGAMLAALYGGPVAETRPAIQQMIDRRNQALTPLHGRQIDLLRRWRGLRDGGRTGEAEALLPEILLSVNAVASGLGSTG</sequence>
<protein>
    <recommendedName>
        <fullName evidence="2">Phosphoenolpyruvate carboxylase</fullName>
    </recommendedName>
</protein>
<organism evidence="5 6">
    <name type="scientific">Paralimibaculum aggregatum</name>
    <dbReference type="NCBI Taxonomy" id="3036245"/>
    <lineage>
        <taxon>Bacteria</taxon>
        <taxon>Pseudomonadati</taxon>
        <taxon>Pseudomonadota</taxon>
        <taxon>Alphaproteobacteria</taxon>
        <taxon>Rhodobacterales</taxon>
        <taxon>Paracoccaceae</taxon>
        <taxon>Paralimibaculum</taxon>
    </lineage>
</organism>
<feature type="active site" evidence="3">
    <location>
        <position position="134"/>
    </location>
</feature>
<evidence type="ECO:0000256" key="1">
    <source>
        <dbReference type="ARBA" id="ARBA00003670"/>
    </source>
</evidence>
<dbReference type="SUPFAM" id="SSF51621">
    <property type="entry name" value="Phosphoenolpyruvate/pyruvate domain"/>
    <property type="match status" value="1"/>
</dbReference>
<dbReference type="Proteomes" id="UP001239909">
    <property type="component" value="Unassembled WGS sequence"/>
</dbReference>
<dbReference type="Gene3D" id="1.20.1440.90">
    <property type="entry name" value="Phosphoenolpyruvate/pyruvate domain"/>
    <property type="match status" value="1"/>
</dbReference>
<dbReference type="PANTHER" id="PTHR30523:SF32">
    <property type="entry name" value="PHOSPHOENOLPYRUVATE CARBOXYLASE"/>
    <property type="match status" value="1"/>
</dbReference>
<evidence type="ECO:0000313" key="5">
    <source>
        <dbReference type="EMBL" id="GMG82391.1"/>
    </source>
</evidence>
<evidence type="ECO:0000256" key="3">
    <source>
        <dbReference type="PROSITE-ProRule" id="PRU10111"/>
    </source>
</evidence>
<dbReference type="PANTHER" id="PTHR30523">
    <property type="entry name" value="PHOSPHOENOLPYRUVATE CARBOXYLASE"/>
    <property type="match status" value="1"/>
</dbReference>
<evidence type="ECO:0000256" key="4">
    <source>
        <dbReference type="PROSITE-ProRule" id="PRU10112"/>
    </source>
</evidence>
<dbReference type="InterPro" id="IPR033129">
    <property type="entry name" value="PEPCASE_His_AS"/>
</dbReference>
<dbReference type="PRINTS" id="PR00150">
    <property type="entry name" value="PEPCARBXLASE"/>
</dbReference>
<dbReference type="RefSeq" id="WP_285671170.1">
    <property type="nucleotide sequence ID" value="NZ_BSYI01000010.1"/>
</dbReference>